<dbReference type="EMBL" id="KZ821706">
    <property type="protein sequence ID" value="PYH80916.1"/>
    <property type="molecule type" value="Genomic_DNA"/>
</dbReference>
<feature type="compositionally biased region" description="Polar residues" evidence="12">
    <location>
        <begin position="28"/>
        <end position="39"/>
    </location>
</feature>
<dbReference type="STRING" id="1448315.A0A319C4Y8"/>
<feature type="transmembrane region" description="Helical" evidence="13">
    <location>
        <begin position="563"/>
        <end position="582"/>
    </location>
</feature>
<evidence type="ECO:0000256" key="4">
    <source>
        <dbReference type="ARBA" id="ARBA00022989"/>
    </source>
</evidence>
<comment type="function">
    <text evidence="7">Component of the DSC E3 ubiquitin ligase complex which is required for the srbA transcriptional activator proteolytic cleavage to release the soluble transcription factor from the membrane in low oxygen or sterol conditions. Required for growth during hypoxia and triazole drug susceptibility, as well as for virulence in a murine model of invasive pulmonary aspergillosis (IPA).</text>
</comment>
<dbReference type="InterPro" id="IPR035903">
    <property type="entry name" value="HesB-like_dom_sf"/>
</dbReference>
<comment type="subunit">
    <text evidence="9">Component of the DSC E3 ubiquitin ligase complex composed of dscA, dscB, dscC and dscD.</text>
</comment>
<dbReference type="Pfam" id="PF13373">
    <property type="entry name" value="Dsc3_C"/>
    <property type="match status" value="1"/>
</dbReference>
<dbReference type="Pfam" id="PF10302">
    <property type="entry name" value="Dsc3_N"/>
    <property type="match status" value="1"/>
</dbReference>
<feature type="region of interest" description="Disordered" evidence="12">
    <location>
        <begin position="391"/>
        <end position="438"/>
    </location>
</feature>
<accession>A0A319C4Y8</accession>
<reference evidence="17 18" key="1">
    <citation type="submission" date="2016-12" db="EMBL/GenBank/DDBJ databases">
        <title>The genomes of Aspergillus section Nigri reveals drivers in fungal speciation.</title>
        <authorList>
            <consortium name="DOE Joint Genome Institute"/>
            <person name="Vesth T.C."/>
            <person name="Nybo J."/>
            <person name="Theobald S."/>
            <person name="Brandl J."/>
            <person name="Frisvad J.C."/>
            <person name="Nielsen K.F."/>
            <person name="Lyhne E.K."/>
            <person name="Kogle M.E."/>
            <person name="Kuo A."/>
            <person name="Riley R."/>
            <person name="Clum A."/>
            <person name="Nolan M."/>
            <person name="Lipzen A."/>
            <person name="Salamov A."/>
            <person name="Henrissat B."/>
            <person name="Wiebenga A."/>
            <person name="De Vries R.P."/>
            <person name="Grigoriev I.V."/>
            <person name="Mortensen U.H."/>
            <person name="Andersen M.R."/>
            <person name="Baker S.E."/>
        </authorList>
    </citation>
    <scope>NUCLEOTIDE SEQUENCE [LARGE SCALE GENOMIC DNA]</scope>
    <source>
        <strain evidence="17 18">CBS 121591</strain>
    </source>
</reference>
<feature type="domain" description="Core" evidence="14">
    <location>
        <begin position="136"/>
        <end position="230"/>
    </location>
</feature>
<dbReference type="InterPro" id="IPR045226">
    <property type="entry name" value="Dsc3"/>
</dbReference>
<dbReference type="SUPFAM" id="SSF54236">
    <property type="entry name" value="Ubiquitin-like"/>
    <property type="match status" value="1"/>
</dbReference>
<dbReference type="Proteomes" id="UP000248340">
    <property type="component" value="Unassembled WGS sequence"/>
</dbReference>
<keyword evidence="4 13" id="KW-1133">Transmembrane helix</keyword>
<dbReference type="GO" id="GO:0005789">
    <property type="term" value="C:endoplasmic reticulum membrane"/>
    <property type="evidence" value="ECO:0007669"/>
    <property type="project" value="UniProtKB-SubCell"/>
</dbReference>
<dbReference type="PANTHER" id="PTHR28049">
    <property type="entry name" value="TRANSMEMBRANE PROTEIN YOR223W"/>
    <property type="match status" value="1"/>
</dbReference>
<organism evidence="17 18">
    <name type="scientific">Aspergillus uvarum CBS 121591</name>
    <dbReference type="NCBI Taxonomy" id="1448315"/>
    <lineage>
        <taxon>Eukaryota</taxon>
        <taxon>Fungi</taxon>
        <taxon>Dikarya</taxon>
        <taxon>Ascomycota</taxon>
        <taxon>Pezizomycotina</taxon>
        <taxon>Eurotiomycetes</taxon>
        <taxon>Eurotiomycetidae</taxon>
        <taxon>Eurotiales</taxon>
        <taxon>Aspergillaceae</taxon>
        <taxon>Aspergillus</taxon>
        <taxon>Aspergillus subgen. Circumdati</taxon>
    </lineage>
</organism>
<dbReference type="Pfam" id="PF01521">
    <property type="entry name" value="Fe-S_biosyn"/>
    <property type="match status" value="1"/>
</dbReference>
<evidence type="ECO:0000256" key="10">
    <source>
        <dbReference type="ARBA" id="ARBA00071073"/>
    </source>
</evidence>
<evidence type="ECO:0000256" key="9">
    <source>
        <dbReference type="ARBA" id="ARBA00063126"/>
    </source>
</evidence>
<evidence type="ECO:0000256" key="13">
    <source>
        <dbReference type="SAM" id="Phobius"/>
    </source>
</evidence>
<evidence type="ECO:0000256" key="11">
    <source>
        <dbReference type="ARBA" id="ARBA00077883"/>
    </source>
</evidence>
<dbReference type="FunFam" id="3.10.20.90:FF:000406">
    <property type="entry name" value="Putative conserved membrane protein"/>
    <property type="match status" value="1"/>
</dbReference>
<dbReference type="InterPro" id="IPR025390">
    <property type="entry name" value="Dsc3_C"/>
</dbReference>
<dbReference type="PANTHER" id="PTHR28049:SF1">
    <property type="entry name" value="DSC E3 UBIQUITIN LIGASE COMPLEX SUBUNIT 3"/>
    <property type="match status" value="1"/>
</dbReference>
<evidence type="ECO:0000256" key="2">
    <source>
        <dbReference type="ARBA" id="ARBA00004906"/>
    </source>
</evidence>
<comment type="pathway">
    <text evidence="2">Protein modification; protein ubiquitination.</text>
</comment>
<evidence type="ECO:0000259" key="14">
    <source>
        <dbReference type="Pfam" id="PF01521"/>
    </source>
</evidence>
<dbReference type="AlphaFoldDB" id="A0A319C4Y8"/>
<protein>
    <recommendedName>
        <fullName evidence="10">DSC E3 ubiquitin ligase complex subunit C</fullName>
    </recommendedName>
    <alternativeName>
        <fullName evidence="11">Defective for SREBP cleavage protein C</fullName>
    </alternativeName>
</protein>
<evidence type="ECO:0000259" key="16">
    <source>
        <dbReference type="Pfam" id="PF13373"/>
    </source>
</evidence>
<dbReference type="OrthoDB" id="333486at2759"/>
<dbReference type="InterPro" id="IPR016092">
    <property type="entry name" value="ATAP"/>
</dbReference>
<evidence type="ECO:0000313" key="18">
    <source>
        <dbReference type="Proteomes" id="UP000248340"/>
    </source>
</evidence>
<evidence type="ECO:0000256" key="5">
    <source>
        <dbReference type="ARBA" id="ARBA00023136"/>
    </source>
</evidence>
<feature type="domain" description="DSC E3 ubiquitin ligase complex subunit 3 ubiquitin-like" evidence="15">
    <location>
        <begin position="259"/>
        <end position="373"/>
    </location>
</feature>
<evidence type="ECO:0000313" key="17">
    <source>
        <dbReference type="EMBL" id="PYH80916.1"/>
    </source>
</evidence>
<comment type="similarity">
    <text evidence="8">Belongs to the dsc3 family.</text>
</comment>
<dbReference type="NCBIfam" id="TIGR00049">
    <property type="entry name" value="iron-sulfur cluster assembly accessory protein"/>
    <property type="match status" value="1"/>
</dbReference>
<gene>
    <name evidence="17" type="ORF">BO82DRAFT_375308</name>
</gene>
<feature type="region of interest" description="Disordered" evidence="12">
    <location>
        <begin position="318"/>
        <end position="361"/>
    </location>
</feature>
<dbReference type="RefSeq" id="XP_025491116.1">
    <property type="nucleotide sequence ID" value="XM_025637472.1"/>
</dbReference>
<dbReference type="InterPro" id="IPR019413">
    <property type="entry name" value="Dsc3_ub-like_dom"/>
</dbReference>
<dbReference type="InterPro" id="IPR000361">
    <property type="entry name" value="ATAP_core_dom"/>
</dbReference>
<dbReference type="GO" id="GO:0044695">
    <property type="term" value="C:Dsc E3 ubiquitin ligase complex"/>
    <property type="evidence" value="ECO:0007669"/>
    <property type="project" value="InterPro"/>
</dbReference>
<evidence type="ECO:0000256" key="12">
    <source>
        <dbReference type="SAM" id="MobiDB-lite"/>
    </source>
</evidence>
<dbReference type="GO" id="GO:0016226">
    <property type="term" value="P:iron-sulfur cluster assembly"/>
    <property type="evidence" value="ECO:0007669"/>
    <property type="project" value="InterPro"/>
</dbReference>
<feature type="compositionally biased region" description="Low complexity" evidence="12">
    <location>
        <begin position="15"/>
        <end position="26"/>
    </location>
</feature>
<feature type="compositionally biased region" description="Low complexity" evidence="12">
    <location>
        <begin position="318"/>
        <end position="333"/>
    </location>
</feature>
<evidence type="ECO:0000256" key="1">
    <source>
        <dbReference type="ARBA" id="ARBA00004477"/>
    </source>
</evidence>
<dbReference type="GO" id="GO:0051536">
    <property type="term" value="F:iron-sulfur cluster binding"/>
    <property type="evidence" value="ECO:0007669"/>
    <property type="project" value="InterPro"/>
</dbReference>
<dbReference type="Gene3D" id="3.10.20.90">
    <property type="entry name" value="Phosphatidylinositol 3-kinase Catalytic Subunit, Chain A, domain 1"/>
    <property type="match status" value="1"/>
</dbReference>
<feature type="region of interest" description="Disordered" evidence="12">
    <location>
        <begin position="103"/>
        <end position="129"/>
    </location>
</feature>
<dbReference type="InterPro" id="IPR029071">
    <property type="entry name" value="Ubiquitin-like_domsf"/>
</dbReference>
<feature type="transmembrane region" description="Helical" evidence="13">
    <location>
        <begin position="533"/>
        <end position="551"/>
    </location>
</feature>
<dbReference type="Gene3D" id="2.60.300.12">
    <property type="entry name" value="HesB-like domain"/>
    <property type="match status" value="1"/>
</dbReference>
<dbReference type="GeneID" id="37140214"/>
<proteinExistence type="inferred from homology"/>
<dbReference type="SUPFAM" id="SSF89360">
    <property type="entry name" value="HesB-like domain"/>
    <property type="match status" value="1"/>
</dbReference>
<evidence type="ECO:0000256" key="3">
    <source>
        <dbReference type="ARBA" id="ARBA00022692"/>
    </source>
</evidence>
<sequence>MQSSVTSSATLLSLLRQSSSRRTAQTCRLFSSYGNSQRSSSKRELQTATAYRPHSLPTSFPPPRSPGSSDTSIAADFPSFREMTSPQLPGQQAYSPNINLNEAESQKPKPVETSPATTAKPVEKPRRKLRARKAAMKLTPVAIEQLRKLLSQPEPKLIRVGVKNRGCSGLAYHLEYVEKPGTFDEVVEQDGVKVLIDSKALFSIIGSEMDWQEDKLSRKFVFRNPNISKHIMQSTMSTPTFLTPDRMLDLNESTSAPLYVIIRFSASIPDLPLDIFSPETTTSAGLKQLIRTRLPPNLSSHRLRLIYAGRGLEDATPLAASLKLPPSSSARSTPRPPEDDESTTTSKGKGKGKGKAPVRDPPRLYIHCSIGDIILSAGDLAAEAAIASTIRQPQDSDLGDEDGNDGSPSGSRRRHQGISPSALNSAGVATTTTTPAPRGFDRLLAAGFTPAEVTALRSQFMAIQAVSRTPDTMPSGAELREMEDRWMDEGSSAMAAGGGVTGGGGAGGGGEGISFADDDGGFGPGSRGAMDDMLWGAVMGFFWPVGCAMWLRREEGVWSWRKGFAVFVGVVVNVAFGAMRIMN</sequence>
<evidence type="ECO:0000256" key="7">
    <source>
        <dbReference type="ARBA" id="ARBA00060215"/>
    </source>
</evidence>
<keyword evidence="5 13" id="KW-0472">Membrane</keyword>
<keyword evidence="6" id="KW-0325">Glycoprotein</keyword>
<dbReference type="VEuPathDB" id="FungiDB:BO82DRAFT_375308"/>
<comment type="subcellular location">
    <subcellularLocation>
        <location evidence="1">Endoplasmic reticulum membrane</location>
        <topology evidence="1">Multi-pass membrane protein</topology>
    </subcellularLocation>
</comment>
<keyword evidence="3 13" id="KW-0812">Transmembrane</keyword>
<feature type="compositionally biased region" description="Polar residues" evidence="12">
    <location>
        <begin position="418"/>
        <end position="428"/>
    </location>
</feature>
<name>A0A319C4Y8_9EURO</name>
<feature type="domain" description="DSC E3 ubiquitin ligase complex subunit 3 C-terminal" evidence="16">
    <location>
        <begin position="438"/>
        <end position="580"/>
    </location>
</feature>
<evidence type="ECO:0000259" key="15">
    <source>
        <dbReference type="Pfam" id="PF10302"/>
    </source>
</evidence>
<evidence type="ECO:0000256" key="6">
    <source>
        <dbReference type="ARBA" id="ARBA00023180"/>
    </source>
</evidence>
<feature type="region of interest" description="Disordered" evidence="12">
    <location>
        <begin position="15"/>
        <end position="74"/>
    </location>
</feature>
<keyword evidence="18" id="KW-1185">Reference proteome</keyword>
<evidence type="ECO:0000256" key="8">
    <source>
        <dbReference type="ARBA" id="ARBA00060776"/>
    </source>
</evidence>